<feature type="transmembrane region" description="Helical" evidence="7">
    <location>
        <begin position="129"/>
        <end position="148"/>
    </location>
</feature>
<keyword evidence="11" id="KW-1185">Reference proteome</keyword>
<dbReference type="PANTHER" id="PTHR43731:SF14">
    <property type="entry name" value="PRESENILIN-ASSOCIATED RHOMBOID-LIKE PROTEIN, MITOCHONDRIAL"/>
    <property type="match status" value="1"/>
</dbReference>
<proteinExistence type="inferred from homology"/>
<protein>
    <submittedName>
        <fullName evidence="9">Membrane associated rhomboid family serine protease</fullName>
    </submittedName>
    <submittedName>
        <fullName evidence="10">Rhomboid family intramembrane serine protease</fullName>
    </submittedName>
</protein>
<dbReference type="Pfam" id="PF01694">
    <property type="entry name" value="Rhomboid"/>
    <property type="match status" value="1"/>
</dbReference>
<keyword evidence="5 7" id="KW-1133">Transmembrane helix</keyword>
<evidence type="ECO:0000313" key="12">
    <source>
        <dbReference type="Proteomes" id="UP000580718"/>
    </source>
</evidence>
<dbReference type="SUPFAM" id="SSF144091">
    <property type="entry name" value="Rhomboid-like"/>
    <property type="match status" value="1"/>
</dbReference>
<dbReference type="RefSeq" id="WP_110550315.1">
    <property type="nucleotide sequence ID" value="NZ_JACIBU010000001.1"/>
</dbReference>
<feature type="transmembrane region" description="Helical" evidence="7">
    <location>
        <begin position="154"/>
        <end position="172"/>
    </location>
</feature>
<comment type="caution">
    <text evidence="10">The sequence shown here is derived from an EMBL/GenBank/DDBJ whole genome shotgun (WGS) entry which is preliminary data.</text>
</comment>
<evidence type="ECO:0000256" key="5">
    <source>
        <dbReference type="ARBA" id="ARBA00022989"/>
    </source>
</evidence>
<evidence type="ECO:0000313" key="10">
    <source>
        <dbReference type="EMBL" id="PZA23307.1"/>
    </source>
</evidence>
<gene>
    <name evidence="10" type="ORF">DMO24_00550</name>
    <name evidence="9" type="ORF">FHX36_003076</name>
</gene>
<comment type="similarity">
    <text evidence="2">Belongs to the peptidase S54 family.</text>
</comment>
<accession>A0A323VEZ1</accession>
<keyword evidence="4" id="KW-0378">Hydrolase</keyword>
<evidence type="ECO:0000256" key="2">
    <source>
        <dbReference type="ARBA" id="ARBA00009045"/>
    </source>
</evidence>
<reference evidence="10 11" key="1">
    <citation type="submission" date="2018-06" db="EMBL/GenBank/DDBJ databases">
        <title>Draft genome sequence of Modestobacter versicolor CP153-2.</title>
        <authorList>
            <person name="Gundlapally S.R."/>
        </authorList>
    </citation>
    <scope>NUCLEOTIDE SEQUENCE [LARGE SCALE GENOMIC DNA]</scope>
    <source>
        <strain evidence="10 11">CP153-2</strain>
    </source>
</reference>
<evidence type="ECO:0000259" key="8">
    <source>
        <dbReference type="Pfam" id="PF01694"/>
    </source>
</evidence>
<keyword evidence="3 7" id="KW-0812">Transmembrane</keyword>
<dbReference type="EMBL" id="JACIBU010000001">
    <property type="protein sequence ID" value="MBB3677341.1"/>
    <property type="molecule type" value="Genomic_DNA"/>
</dbReference>
<keyword evidence="10" id="KW-0645">Protease</keyword>
<evidence type="ECO:0000256" key="4">
    <source>
        <dbReference type="ARBA" id="ARBA00022801"/>
    </source>
</evidence>
<evidence type="ECO:0000256" key="1">
    <source>
        <dbReference type="ARBA" id="ARBA00004141"/>
    </source>
</evidence>
<dbReference type="Proteomes" id="UP000247602">
    <property type="component" value="Unassembled WGS sequence"/>
</dbReference>
<organism evidence="10 11">
    <name type="scientific">Modestobacter versicolor</name>
    <dbReference type="NCBI Taxonomy" id="429133"/>
    <lineage>
        <taxon>Bacteria</taxon>
        <taxon>Bacillati</taxon>
        <taxon>Actinomycetota</taxon>
        <taxon>Actinomycetes</taxon>
        <taxon>Geodermatophilales</taxon>
        <taxon>Geodermatophilaceae</taxon>
        <taxon>Modestobacter</taxon>
    </lineage>
</organism>
<feature type="domain" description="Peptidase S54 rhomboid" evidence="8">
    <location>
        <begin position="88"/>
        <end position="218"/>
    </location>
</feature>
<evidence type="ECO:0000256" key="7">
    <source>
        <dbReference type="SAM" id="Phobius"/>
    </source>
</evidence>
<dbReference type="InterPro" id="IPR022764">
    <property type="entry name" value="Peptidase_S54_rhomboid_dom"/>
</dbReference>
<evidence type="ECO:0000256" key="6">
    <source>
        <dbReference type="ARBA" id="ARBA00023136"/>
    </source>
</evidence>
<dbReference type="EMBL" id="QKNV01000005">
    <property type="protein sequence ID" value="PZA23307.1"/>
    <property type="molecule type" value="Genomic_DNA"/>
</dbReference>
<dbReference type="PANTHER" id="PTHR43731">
    <property type="entry name" value="RHOMBOID PROTEASE"/>
    <property type="match status" value="1"/>
</dbReference>
<dbReference type="InterPro" id="IPR035952">
    <property type="entry name" value="Rhomboid-like_sf"/>
</dbReference>
<evidence type="ECO:0000256" key="3">
    <source>
        <dbReference type="ARBA" id="ARBA00022692"/>
    </source>
</evidence>
<dbReference type="Gene3D" id="1.20.1540.10">
    <property type="entry name" value="Rhomboid-like"/>
    <property type="match status" value="1"/>
</dbReference>
<feature type="transmembrane region" description="Helical" evidence="7">
    <location>
        <begin position="98"/>
        <end position="117"/>
    </location>
</feature>
<evidence type="ECO:0000313" key="9">
    <source>
        <dbReference type="EMBL" id="MBB3677341.1"/>
    </source>
</evidence>
<feature type="transmembrane region" description="Helical" evidence="7">
    <location>
        <begin position="40"/>
        <end position="61"/>
    </location>
</feature>
<comment type="subcellular location">
    <subcellularLocation>
        <location evidence="1">Membrane</location>
        <topology evidence="1">Multi-pass membrane protein</topology>
    </subcellularLocation>
</comment>
<dbReference type="GO" id="GO:0016020">
    <property type="term" value="C:membrane"/>
    <property type="evidence" value="ECO:0007669"/>
    <property type="project" value="UniProtKB-SubCell"/>
</dbReference>
<dbReference type="OrthoDB" id="9807874at2"/>
<dbReference type="GO" id="GO:0004252">
    <property type="term" value="F:serine-type endopeptidase activity"/>
    <property type="evidence" value="ECO:0007669"/>
    <property type="project" value="InterPro"/>
</dbReference>
<dbReference type="AlphaFoldDB" id="A0A323VEZ1"/>
<sequence>MTPASVGFQCPDDVSAGNAGVRQPRRTTGLRLAGRRWGPVTLTLIGINVAMFLLTAVLTGIGGQDPLQNYRAELFQRLAQVPVFVEMGDWWRPFTAAFLHYGVFHLALNMVSLLIFGSELERLMGRVRYLTVYLVAVVGGAAAIQLLGQPFGQVAGASTAIYGLMGAFGVVLLHQKQDLRGLLTLLGINLVISFLPGVSLIGHLGGLVGGAAAATVLVLTRRSRPAAIGGTAALTAVLLVLVFAGIG</sequence>
<dbReference type="Proteomes" id="UP000580718">
    <property type="component" value="Unassembled WGS sequence"/>
</dbReference>
<dbReference type="InterPro" id="IPR050925">
    <property type="entry name" value="Rhomboid_protease_S54"/>
</dbReference>
<name>A0A323VEZ1_9ACTN</name>
<dbReference type="GO" id="GO:0006508">
    <property type="term" value="P:proteolysis"/>
    <property type="evidence" value="ECO:0007669"/>
    <property type="project" value="UniProtKB-KW"/>
</dbReference>
<evidence type="ECO:0000313" key="11">
    <source>
        <dbReference type="Proteomes" id="UP000247602"/>
    </source>
</evidence>
<keyword evidence="6 7" id="KW-0472">Membrane</keyword>
<feature type="transmembrane region" description="Helical" evidence="7">
    <location>
        <begin position="226"/>
        <end position="246"/>
    </location>
</feature>
<reference evidence="9 12" key="2">
    <citation type="submission" date="2020-08" db="EMBL/GenBank/DDBJ databases">
        <title>Sequencing the genomes of 1000 actinobacteria strains.</title>
        <authorList>
            <person name="Klenk H.-P."/>
        </authorList>
    </citation>
    <scope>NUCLEOTIDE SEQUENCE [LARGE SCALE GENOMIC DNA]</scope>
    <source>
        <strain evidence="9 12">DSM 16678</strain>
    </source>
</reference>